<dbReference type="EMBL" id="LSMT01000001">
    <property type="protein sequence ID" value="PFX34961.1"/>
    <property type="molecule type" value="Genomic_DNA"/>
</dbReference>
<name>A0A2B4SYH8_STYPI</name>
<accession>A0A2B4SYH8</accession>
<evidence type="ECO:0000313" key="7">
    <source>
        <dbReference type="EMBL" id="PFX34961.1"/>
    </source>
</evidence>
<dbReference type="Gene3D" id="1.10.132.20">
    <property type="entry name" value="Ribosome-recycling factor"/>
    <property type="match status" value="1"/>
</dbReference>
<evidence type="ECO:0000256" key="1">
    <source>
        <dbReference type="ARBA" id="ARBA00005912"/>
    </source>
</evidence>
<keyword evidence="4" id="KW-0648">Protein biosynthesis</keyword>
<evidence type="ECO:0000259" key="6">
    <source>
        <dbReference type="Pfam" id="PF01765"/>
    </source>
</evidence>
<dbReference type="GO" id="GO:0005739">
    <property type="term" value="C:mitochondrion"/>
    <property type="evidence" value="ECO:0007669"/>
    <property type="project" value="TreeGrafter"/>
</dbReference>
<dbReference type="Proteomes" id="UP000225706">
    <property type="component" value="Unassembled WGS sequence"/>
</dbReference>
<dbReference type="PANTHER" id="PTHR20982">
    <property type="entry name" value="RIBOSOME RECYCLING FACTOR"/>
    <property type="match status" value="1"/>
</dbReference>
<reference evidence="8" key="1">
    <citation type="journal article" date="2017" name="bioRxiv">
        <title>Comparative analysis of the genomes of Stylophora pistillata and Acropora digitifera provides evidence for extensive differences between species of corals.</title>
        <authorList>
            <person name="Voolstra C.R."/>
            <person name="Li Y."/>
            <person name="Liew Y.J."/>
            <person name="Baumgarten S."/>
            <person name="Zoccola D."/>
            <person name="Flot J.-F."/>
            <person name="Tambutte S."/>
            <person name="Allemand D."/>
            <person name="Aranda M."/>
        </authorList>
    </citation>
    <scope>NUCLEOTIDE SEQUENCE [LARGE SCALE GENOMIC DNA]</scope>
</reference>
<protein>
    <recommendedName>
        <fullName evidence="2">Ribosome-recycling factor, mitochondrial</fullName>
    </recommendedName>
    <alternativeName>
        <fullName evidence="5">Ribosome-releasing factor, mitochondrial</fullName>
    </alternativeName>
</protein>
<feature type="domain" description="Ribosome recycling factor" evidence="6">
    <location>
        <begin position="77"/>
        <end position="234"/>
    </location>
</feature>
<gene>
    <name evidence="7" type="primary">Mrrf</name>
    <name evidence="7" type="ORF">AWC38_SpisGene31</name>
</gene>
<proteinExistence type="inferred from homology"/>
<dbReference type="GO" id="GO:0006412">
    <property type="term" value="P:translation"/>
    <property type="evidence" value="ECO:0007669"/>
    <property type="project" value="UniProtKB-KW"/>
</dbReference>
<evidence type="ECO:0000313" key="8">
    <source>
        <dbReference type="Proteomes" id="UP000225706"/>
    </source>
</evidence>
<comment type="similarity">
    <text evidence="1">Belongs to the RRF family.</text>
</comment>
<dbReference type="OrthoDB" id="407355at2759"/>
<dbReference type="SUPFAM" id="SSF55194">
    <property type="entry name" value="Ribosome recycling factor, RRF"/>
    <property type="match status" value="1"/>
</dbReference>
<dbReference type="Pfam" id="PF01765">
    <property type="entry name" value="RRF"/>
    <property type="match status" value="1"/>
</dbReference>
<keyword evidence="8" id="KW-1185">Reference proteome</keyword>
<evidence type="ECO:0000256" key="4">
    <source>
        <dbReference type="ARBA" id="ARBA00022917"/>
    </source>
</evidence>
<organism evidence="7 8">
    <name type="scientific">Stylophora pistillata</name>
    <name type="common">Smooth cauliflower coral</name>
    <dbReference type="NCBI Taxonomy" id="50429"/>
    <lineage>
        <taxon>Eukaryota</taxon>
        <taxon>Metazoa</taxon>
        <taxon>Cnidaria</taxon>
        <taxon>Anthozoa</taxon>
        <taxon>Hexacorallia</taxon>
        <taxon>Scleractinia</taxon>
        <taxon>Astrocoeniina</taxon>
        <taxon>Pocilloporidae</taxon>
        <taxon>Stylophora</taxon>
    </lineage>
</organism>
<dbReference type="GO" id="GO:0043023">
    <property type="term" value="F:ribosomal large subunit binding"/>
    <property type="evidence" value="ECO:0007669"/>
    <property type="project" value="TreeGrafter"/>
</dbReference>
<evidence type="ECO:0000256" key="2">
    <source>
        <dbReference type="ARBA" id="ARBA00020581"/>
    </source>
</evidence>
<dbReference type="InterPro" id="IPR036191">
    <property type="entry name" value="RRF_sf"/>
</dbReference>
<evidence type="ECO:0000256" key="3">
    <source>
        <dbReference type="ARBA" id="ARBA00022490"/>
    </source>
</evidence>
<dbReference type="InterPro" id="IPR023584">
    <property type="entry name" value="Ribosome_recyc_fac_dom"/>
</dbReference>
<dbReference type="FunFam" id="1.10.132.20:FF:000001">
    <property type="entry name" value="Ribosome-recycling factor"/>
    <property type="match status" value="1"/>
</dbReference>
<dbReference type="Gene3D" id="3.30.1360.40">
    <property type="match status" value="1"/>
</dbReference>
<dbReference type="PANTHER" id="PTHR20982:SF3">
    <property type="entry name" value="MITOCHONDRIAL RIBOSOME RECYCLING FACTOR PSEUDO 1"/>
    <property type="match status" value="1"/>
</dbReference>
<dbReference type="AlphaFoldDB" id="A0A2B4SYH8"/>
<dbReference type="InterPro" id="IPR002661">
    <property type="entry name" value="Ribosome_recyc_fac"/>
</dbReference>
<comment type="caution">
    <text evidence="7">The sequence shown here is derived from an EMBL/GenBank/DDBJ whole genome shotgun (WGS) entry which is preliminary data.</text>
</comment>
<evidence type="ECO:0000256" key="5">
    <source>
        <dbReference type="ARBA" id="ARBA00033107"/>
    </source>
</evidence>
<sequence length="236" mass="26620">MSCSIASRFSALLGVYATRTTYARLSSVRFYAAKKGKKARSAAVSIDHDIADGLVDLEKLKSNMASTVTRLQLEFRDKITVEIKPDILHQVKVESANGKEKFVLGDIAQIKLSKSMFVVDLSRSPELVPQAAEAIKTWNTDFEPIMSGHVISVSIPKVTQEYRENLVKMAKSTSEQYKQSIRKIRQKGMTDIRKNKKGKSEDDARMVEKMIQQLTDQFCGDTDLLLEEKTNELLRK</sequence>
<keyword evidence="3" id="KW-0963">Cytoplasm</keyword>
<dbReference type="STRING" id="50429.A0A2B4SYH8"/>